<protein>
    <submittedName>
        <fullName evidence="3">Pyridoxamine 5'-phosphate oxidase-related FMN-binding</fullName>
    </submittedName>
</protein>
<keyword evidence="1" id="KW-0560">Oxidoreductase</keyword>
<dbReference type="RefSeq" id="WP_205099997.1">
    <property type="nucleotide sequence ID" value="NZ_CAJNAQ010000005.1"/>
</dbReference>
<sequence length="132" mass="15300">MIRFSEKEKKFLASIEEARFATTNKEMPHVKPVSFIFDDGAFFIATDYHTRTYKNIKANKYAAISVDIYRPGGHKAILAQGKVEIIENGAQFKKIYSKFFEKFEWVRKDPWKEGEAPFLKLVPLTKVSWGMA</sequence>
<evidence type="ECO:0000256" key="1">
    <source>
        <dbReference type="ARBA" id="ARBA00023002"/>
    </source>
</evidence>
<dbReference type="AlphaFoldDB" id="A0A812EX83"/>
<accession>A0A812EX83</accession>
<dbReference type="InterPro" id="IPR011576">
    <property type="entry name" value="Pyridox_Oxase_N"/>
</dbReference>
<evidence type="ECO:0000313" key="4">
    <source>
        <dbReference type="Proteomes" id="UP000655759"/>
    </source>
</evidence>
<dbReference type="PANTHER" id="PTHR35176:SF6">
    <property type="entry name" value="HEME OXYGENASE HI_0854-RELATED"/>
    <property type="match status" value="1"/>
</dbReference>
<organism evidence="3 4">
    <name type="scientific">Candidatus Nitrosotenuis uzonensis</name>
    <dbReference type="NCBI Taxonomy" id="1407055"/>
    <lineage>
        <taxon>Archaea</taxon>
        <taxon>Nitrososphaerota</taxon>
        <taxon>Candidatus Nitrosotenuis</taxon>
    </lineage>
</organism>
<dbReference type="Pfam" id="PF01243">
    <property type="entry name" value="PNPOx_N"/>
    <property type="match status" value="1"/>
</dbReference>
<gene>
    <name evidence="3" type="ORF">NUZ5A_50810</name>
</gene>
<reference evidence="3" key="1">
    <citation type="submission" date="2021-02" db="EMBL/GenBank/DDBJ databases">
        <authorList>
            <person name="Han P."/>
        </authorList>
    </citation>
    <scope>NUCLEOTIDE SEQUENCE</scope>
    <source>
        <strain evidence="3">Candidatus Nitrosotenuis uzonensis 5A</strain>
    </source>
</reference>
<evidence type="ECO:0000259" key="2">
    <source>
        <dbReference type="Pfam" id="PF01243"/>
    </source>
</evidence>
<dbReference type="PANTHER" id="PTHR35176">
    <property type="entry name" value="HEME OXYGENASE HI_0854-RELATED"/>
    <property type="match status" value="1"/>
</dbReference>
<dbReference type="GO" id="GO:0016627">
    <property type="term" value="F:oxidoreductase activity, acting on the CH-CH group of donors"/>
    <property type="evidence" value="ECO:0007669"/>
    <property type="project" value="TreeGrafter"/>
</dbReference>
<dbReference type="InterPro" id="IPR052019">
    <property type="entry name" value="F420H2_bilvrd_red/Heme_oxyg"/>
</dbReference>
<dbReference type="Gene3D" id="2.30.110.10">
    <property type="entry name" value="Electron Transport, Fmn-binding Protein, Chain A"/>
    <property type="match status" value="1"/>
</dbReference>
<dbReference type="SUPFAM" id="SSF50475">
    <property type="entry name" value="FMN-binding split barrel"/>
    <property type="match status" value="1"/>
</dbReference>
<dbReference type="Proteomes" id="UP000655759">
    <property type="component" value="Unassembled WGS sequence"/>
</dbReference>
<dbReference type="InterPro" id="IPR012349">
    <property type="entry name" value="Split_barrel_FMN-bd"/>
</dbReference>
<name>A0A812EX83_9ARCH</name>
<proteinExistence type="predicted"/>
<dbReference type="GO" id="GO:0005829">
    <property type="term" value="C:cytosol"/>
    <property type="evidence" value="ECO:0007669"/>
    <property type="project" value="TreeGrafter"/>
</dbReference>
<evidence type="ECO:0000313" key="3">
    <source>
        <dbReference type="EMBL" id="CAE6498599.1"/>
    </source>
</evidence>
<dbReference type="EMBL" id="CAJNAQ010000005">
    <property type="protein sequence ID" value="CAE6498599.1"/>
    <property type="molecule type" value="Genomic_DNA"/>
</dbReference>
<feature type="domain" description="Pyridoxamine 5'-phosphate oxidase N-terminal" evidence="2">
    <location>
        <begin position="5"/>
        <end position="109"/>
    </location>
</feature>
<comment type="caution">
    <text evidence="3">The sequence shown here is derived from an EMBL/GenBank/DDBJ whole genome shotgun (WGS) entry which is preliminary data.</text>
</comment>
<dbReference type="GO" id="GO:0070967">
    <property type="term" value="F:coenzyme F420 binding"/>
    <property type="evidence" value="ECO:0007669"/>
    <property type="project" value="TreeGrafter"/>
</dbReference>